<evidence type="ECO:0000256" key="2">
    <source>
        <dbReference type="ARBA" id="ARBA00022679"/>
    </source>
</evidence>
<sequence length="240" mass="26126">MTSHPSNPLRAPPHLISLLTRLHTESLTQESSIPPSSYAPIVSLYATDPPAASLALDTLMLEKFIALDRDKAELVYQLLVSSKASYVVEAGTSFGVSTIYLALAVLEVERVTGKRGTVVGTEKEEPKAERARGYWREAGSDVEERIELRVGDLRETLATGLQEVDFLLLDIWPPVALPALKAVLPKLKPGALVVTDNTIASESRYGELLTLLRDPEGDFRSTTLPFKGGLEVSVYLPKTG</sequence>
<dbReference type="PANTHER" id="PTHR43167:SF1">
    <property type="entry name" value="PUTATIVE (AFU_ORTHOLOGUE AFUA_6G01830)-RELATED"/>
    <property type="match status" value="1"/>
</dbReference>
<dbReference type="PROSITE" id="PS51682">
    <property type="entry name" value="SAM_OMT_I"/>
    <property type="match status" value="1"/>
</dbReference>
<accession>A0A9P9IGN9</accession>
<dbReference type="EMBL" id="JAGMWT010000010">
    <property type="protein sequence ID" value="KAH7121293.1"/>
    <property type="molecule type" value="Genomic_DNA"/>
</dbReference>
<organism evidence="5 6">
    <name type="scientific">Dendryphion nanum</name>
    <dbReference type="NCBI Taxonomy" id="256645"/>
    <lineage>
        <taxon>Eukaryota</taxon>
        <taxon>Fungi</taxon>
        <taxon>Dikarya</taxon>
        <taxon>Ascomycota</taxon>
        <taxon>Pezizomycotina</taxon>
        <taxon>Dothideomycetes</taxon>
        <taxon>Pleosporomycetidae</taxon>
        <taxon>Pleosporales</taxon>
        <taxon>Torulaceae</taxon>
        <taxon>Dendryphion</taxon>
    </lineage>
</organism>
<keyword evidence="2" id="KW-0808">Transferase</keyword>
<dbReference type="InterPro" id="IPR029063">
    <property type="entry name" value="SAM-dependent_MTases_sf"/>
</dbReference>
<evidence type="ECO:0000313" key="6">
    <source>
        <dbReference type="Proteomes" id="UP000700596"/>
    </source>
</evidence>
<keyword evidence="1" id="KW-0489">Methyltransferase</keyword>
<name>A0A9P9IGN9_9PLEO</name>
<dbReference type="GO" id="GO:0032259">
    <property type="term" value="P:methylation"/>
    <property type="evidence" value="ECO:0007669"/>
    <property type="project" value="UniProtKB-KW"/>
</dbReference>
<gene>
    <name evidence="5" type="ORF">B0J11DRAFT_533934</name>
</gene>
<dbReference type="SUPFAM" id="SSF53335">
    <property type="entry name" value="S-adenosyl-L-methionine-dependent methyltransferases"/>
    <property type="match status" value="1"/>
</dbReference>
<dbReference type="AlphaFoldDB" id="A0A9P9IGN9"/>
<comment type="caution">
    <text evidence="5">The sequence shown here is derived from an EMBL/GenBank/DDBJ whole genome shotgun (WGS) entry which is preliminary data.</text>
</comment>
<protein>
    <submittedName>
        <fullName evidence="5">O-methyltransferase</fullName>
    </submittedName>
</protein>
<evidence type="ECO:0000256" key="3">
    <source>
        <dbReference type="ARBA" id="ARBA00022691"/>
    </source>
</evidence>
<comment type="similarity">
    <text evidence="4">Belongs to the class I-like SAM-binding methyltransferase superfamily. Cation-dependent O-methyltransferase family.</text>
</comment>
<dbReference type="OrthoDB" id="4863010at2759"/>
<dbReference type="Pfam" id="PF13578">
    <property type="entry name" value="Methyltransf_24"/>
    <property type="match status" value="1"/>
</dbReference>
<evidence type="ECO:0000313" key="5">
    <source>
        <dbReference type="EMBL" id="KAH7121293.1"/>
    </source>
</evidence>
<keyword evidence="6" id="KW-1185">Reference proteome</keyword>
<dbReference type="Proteomes" id="UP000700596">
    <property type="component" value="Unassembled WGS sequence"/>
</dbReference>
<reference evidence="5" key="1">
    <citation type="journal article" date="2021" name="Nat. Commun.">
        <title>Genetic determinants of endophytism in the Arabidopsis root mycobiome.</title>
        <authorList>
            <person name="Mesny F."/>
            <person name="Miyauchi S."/>
            <person name="Thiergart T."/>
            <person name="Pickel B."/>
            <person name="Atanasova L."/>
            <person name="Karlsson M."/>
            <person name="Huettel B."/>
            <person name="Barry K.W."/>
            <person name="Haridas S."/>
            <person name="Chen C."/>
            <person name="Bauer D."/>
            <person name="Andreopoulos W."/>
            <person name="Pangilinan J."/>
            <person name="LaButti K."/>
            <person name="Riley R."/>
            <person name="Lipzen A."/>
            <person name="Clum A."/>
            <person name="Drula E."/>
            <person name="Henrissat B."/>
            <person name="Kohler A."/>
            <person name="Grigoriev I.V."/>
            <person name="Martin F.M."/>
            <person name="Hacquard S."/>
        </authorList>
    </citation>
    <scope>NUCLEOTIDE SEQUENCE</scope>
    <source>
        <strain evidence="5">MPI-CAGE-CH-0243</strain>
    </source>
</reference>
<evidence type="ECO:0000256" key="1">
    <source>
        <dbReference type="ARBA" id="ARBA00022603"/>
    </source>
</evidence>
<dbReference type="GO" id="GO:0008171">
    <property type="term" value="F:O-methyltransferase activity"/>
    <property type="evidence" value="ECO:0007669"/>
    <property type="project" value="InterPro"/>
</dbReference>
<proteinExistence type="inferred from homology"/>
<dbReference type="PANTHER" id="PTHR43167">
    <property type="entry name" value="PUTATIVE (AFU_ORTHOLOGUE AFUA_6G01830)-RELATED"/>
    <property type="match status" value="1"/>
</dbReference>
<dbReference type="CDD" id="cd02440">
    <property type="entry name" value="AdoMet_MTases"/>
    <property type="match status" value="1"/>
</dbReference>
<dbReference type="Gene3D" id="3.40.50.150">
    <property type="entry name" value="Vaccinia Virus protein VP39"/>
    <property type="match status" value="1"/>
</dbReference>
<dbReference type="InterPro" id="IPR002935">
    <property type="entry name" value="SAM_O-MeTrfase"/>
</dbReference>
<evidence type="ECO:0000256" key="4">
    <source>
        <dbReference type="ARBA" id="ARBA00023453"/>
    </source>
</evidence>
<keyword evidence="3" id="KW-0949">S-adenosyl-L-methionine</keyword>